<keyword evidence="2" id="KW-1185">Reference proteome</keyword>
<dbReference type="EMBL" id="CP101751">
    <property type="protein sequence ID" value="UUC45326.1"/>
    <property type="molecule type" value="Genomic_DNA"/>
</dbReference>
<evidence type="ECO:0000313" key="2">
    <source>
        <dbReference type="Proteomes" id="UP001059844"/>
    </source>
</evidence>
<reference evidence="1" key="1">
    <citation type="submission" date="2022-07" db="EMBL/GenBank/DDBJ databases">
        <title>Isolation, identification, and degradation of a PFOSA degrading strain from sewage treatment plant.</title>
        <authorList>
            <person name="Zhang L."/>
            <person name="Huo Y."/>
        </authorList>
    </citation>
    <scope>NUCLEOTIDE SEQUENCE</scope>
    <source>
        <strain evidence="1">C1</strain>
    </source>
</reference>
<organism evidence="1 2">
    <name type="scientific">Flavobacterium cerinum</name>
    <dbReference type="NCBI Taxonomy" id="2502784"/>
    <lineage>
        <taxon>Bacteria</taxon>
        <taxon>Pseudomonadati</taxon>
        <taxon>Bacteroidota</taxon>
        <taxon>Flavobacteriia</taxon>
        <taxon>Flavobacteriales</taxon>
        <taxon>Flavobacteriaceae</taxon>
        <taxon>Flavobacterium</taxon>
    </lineage>
</organism>
<gene>
    <name evidence="1" type="ORF">NOX80_17085</name>
</gene>
<sequence length="317" mass="38067">MKKRLLYIAPDHYDFYKIVLKGFQEYSDYEVVMVFSSGSMHRNVWKRLLHLFQKLFFRKNGKQLYFQKKIIESINRYDSYDLLYINRPDIFSSDMLSFISGKAKRSIVHYWDSFDKIKGQKETIPFFDIHYSFDEKDCLEYKIKRIHNFYFAENITSKPEHDVFFLGTYDKRFEKIKYIINQISRSGIKAKALFLSKDRNTIKTHTSDTISFIQKAIPFPESITYSANTRILLDVDHENQTGLSFRPFEAMGFRKKLITTNRHIRNYDFYNPDNIFIWTDTTTKIPESFLNTPYQEIPTEIRNKYSLKNWIESLLNV</sequence>
<dbReference type="Proteomes" id="UP001059844">
    <property type="component" value="Chromosome"/>
</dbReference>
<dbReference type="RefSeq" id="WP_256551023.1">
    <property type="nucleotide sequence ID" value="NZ_CP101751.1"/>
</dbReference>
<protein>
    <submittedName>
        <fullName evidence="1">Lipopolysaccharide core biosynthesis protein rfaS</fullName>
    </submittedName>
</protein>
<evidence type="ECO:0000313" key="1">
    <source>
        <dbReference type="EMBL" id="UUC45326.1"/>
    </source>
</evidence>
<accession>A0ABY5ISN7</accession>
<name>A0ABY5ISN7_9FLAO</name>
<proteinExistence type="predicted"/>